<dbReference type="KEGG" id="gsn:YC6258_05921"/>
<name>A0A0C5VF99_9GAMM</name>
<dbReference type="AlphaFoldDB" id="A0A0C5VF99"/>
<evidence type="ECO:0000313" key="2">
    <source>
        <dbReference type="EMBL" id="AJQ97945.1"/>
    </source>
</evidence>
<dbReference type="CDD" id="cd04301">
    <property type="entry name" value="NAT_SF"/>
    <property type="match status" value="1"/>
</dbReference>
<reference evidence="2 3" key="1">
    <citation type="submission" date="2014-01" db="EMBL/GenBank/DDBJ databases">
        <title>Full genme sequencing of cellulolytic bacterium Gynuella sunshinyii YC6258T gen. nov., sp. nov.</title>
        <authorList>
            <person name="Khan H."/>
            <person name="Chung E.J."/>
            <person name="Chung Y.R."/>
        </authorList>
    </citation>
    <scope>NUCLEOTIDE SEQUENCE [LARGE SCALE GENOMIC DNA]</scope>
    <source>
        <strain evidence="2 3">YC6258</strain>
    </source>
</reference>
<dbReference type="InterPro" id="IPR016181">
    <property type="entry name" value="Acyl_CoA_acyltransferase"/>
</dbReference>
<gene>
    <name evidence="2" type="ORF">YC6258_05921</name>
</gene>
<evidence type="ECO:0000313" key="3">
    <source>
        <dbReference type="Proteomes" id="UP000032266"/>
    </source>
</evidence>
<dbReference type="STRING" id="1445510.YC6258_05921"/>
<dbReference type="RefSeq" id="WP_044619560.1">
    <property type="nucleotide sequence ID" value="NZ_CP007142.1"/>
</dbReference>
<organism evidence="2 3">
    <name type="scientific">Gynuella sunshinyii YC6258</name>
    <dbReference type="NCBI Taxonomy" id="1445510"/>
    <lineage>
        <taxon>Bacteria</taxon>
        <taxon>Pseudomonadati</taxon>
        <taxon>Pseudomonadota</taxon>
        <taxon>Gammaproteobacteria</taxon>
        <taxon>Oceanospirillales</taxon>
        <taxon>Saccharospirillaceae</taxon>
        <taxon>Gynuella</taxon>
    </lineage>
</organism>
<dbReference type="EMBL" id="CP007142">
    <property type="protein sequence ID" value="AJQ97945.1"/>
    <property type="molecule type" value="Genomic_DNA"/>
</dbReference>
<feature type="domain" description="N-acetyltransferase" evidence="1">
    <location>
        <begin position="3"/>
        <end position="160"/>
    </location>
</feature>
<dbReference type="InterPro" id="IPR000182">
    <property type="entry name" value="GNAT_dom"/>
</dbReference>
<sequence>MSIEFRPLIRSDQEQLWNWLHIALWDPPPAALRPRSVLQDPGVRIYAEYWGMPGDVGVVAVVSGQEAGACWMRLLPEGTGLAYVDQQTPQLGIALESPFQHQGLGRPMMMAALEAAWQHGYQQVSLTVHPQNPAIALYRKCGFQFRETRRDYWLMVAQAEGQVSGL</sequence>
<keyword evidence="3" id="KW-1185">Reference proteome</keyword>
<dbReference type="Gene3D" id="3.40.630.30">
    <property type="match status" value="1"/>
</dbReference>
<protein>
    <submittedName>
        <fullName evidence="2">Acetyltransferase</fullName>
    </submittedName>
</protein>
<dbReference type="HOGENOM" id="CLU_107134_0_0_6"/>
<dbReference type="OrthoDB" id="9796919at2"/>
<evidence type="ECO:0000259" key="1">
    <source>
        <dbReference type="PROSITE" id="PS51186"/>
    </source>
</evidence>
<dbReference type="Proteomes" id="UP000032266">
    <property type="component" value="Chromosome"/>
</dbReference>
<proteinExistence type="predicted"/>
<accession>A0A0C5VF99</accession>
<dbReference type="GO" id="GO:0016747">
    <property type="term" value="F:acyltransferase activity, transferring groups other than amino-acyl groups"/>
    <property type="evidence" value="ECO:0007669"/>
    <property type="project" value="InterPro"/>
</dbReference>
<keyword evidence="2" id="KW-0808">Transferase</keyword>
<dbReference type="PROSITE" id="PS51186">
    <property type="entry name" value="GNAT"/>
    <property type="match status" value="1"/>
</dbReference>
<dbReference type="Pfam" id="PF00583">
    <property type="entry name" value="Acetyltransf_1"/>
    <property type="match status" value="1"/>
</dbReference>
<dbReference type="SUPFAM" id="SSF55729">
    <property type="entry name" value="Acyl-CoA N-acyltransferases (Nat)"/>
    <property type="match status" value="1"/>
</dbReference>